<protein>
    <submittedName>
        <fullName evidence="1">Uncharacterized protein</fullName>
    </submittedName>
</protein>
<dbReference type="EMBL" id="PDXD01000008">
    <property type="protein sequence ID" value="RYN78035.1"/>
    <property type="molecule type" value="Genomic_DNA"/>
</dbReference>
<gene>
    <name evidence="1" type="ORF">AA0117_g4781</name>
</gene>
<organism evidence="1 2">
    <name type="scientific">Alternaria alternata</name>
    <name type="common">Alternaria rot fungus</name>
    <name type="synonym">Torula alternata</name>
    <dbReference type="NCBI Taxonomy" id="5599"/>
    <lineage>
        <taxon>Eukaryota</taxon>
        <taxon>Fungi</taxon>
        <taxon>Dikarya</taxon>
        <taxon>Ascomycota</taxon>
        <taxon>Pezizomycotina</taxon>
        <taxon>Dothideomycetes</taxon>
        <taxon>Pleosporomycetidae</taxon>
        <taxon>Pleosporales</taxon>
        <taxon>Pleosporineae</taxon>
        <taxon>Pleosporaceae</taxon>
        <taxon>Alternaria</taxon>
        <taxon>Alternaria sect. Alternaria</taxon>
        <taxon>Alternaria alternata complex</taxon>
    </lineage>
</organism>
<accession>A0A4Q4NJR2</accession>
<dbReference type="AlphaFoldDB" id="A0A4Q4NJR2"/>
<evidence type="ECO:0000313" key="1">
    <source>
        <dbReference type="EMBL" id="RYN78035.1"/>
    </source>
</evidence>
<reference evidence="2" key="1">
    <citation type="journal article" date="2019" name="bioRxiv">
        <title>Genomics, evolutionary history and diagnostics of the Alternaria alternata species group including apple and Asian pear pathotypes.</title>
        <authorList>
            <person name="Armitage A.D."/>
            <person name="Cockerton H.M."/>
            <person name="Sreenivasaprasad S."/>
            <person name="Woodhall J.W."/>
            <person name="Lane C.R."/>
            <person name="Harrison R.J."/>
            <person name="Clarkson J.P."/>
        </authorList>
    </citation>
    <scope>NUCLEOTIDE SEQUENCE [LARGE SCALE GENOMIC DNA]</scope>
    <source>
        <strain evidence="2">FERA 1177</strain>
    </source>
</reference>
<evidence type="ECO:0000313" key="2">
    <source>
        <dbReference type="Proteomes" id="UP000291422"/>
    </source>
</evidence>
<proteinExistence type="predicted"/>
<name>A0A4Q4NJR2_ALTAL</name>
<dbReference type="Proteomes" id="UP000291422">
    <property type="component" value="Unassembled WGS sequence"/>
</dbReference>
<comment type="caution">
    <text evidence="1">The sequence shown here is derived from an EMBL/GenBank/DDBJ whole genome shotgun (WGS) entry which is preliminary data.</text>
</comment>
<sequence>MIFLDSTSFTEEDATFLRNLGEFRHFVYLEAKQCFVFPSKIRGIGQNRKDHKALLEHFLKSLKTLKLHGFTCTMALMVLKLAAKGQCWPKMGTLQLTYLPRKRKLYRLRSEMSELVKSSED</sequence>